<organism evidence="2 3">
    <name type="scientific">Blepharisma stoltei</name>
    <dbReference type="NCBI Taxonomy" id="1481888"/>
    <lineage>
        <taxon>Eukaryota</taxon>
        <taxon>Sar</taxon>
        <taxon>Alveolata</taxon>
        <taxon>Ciliophora</taxon>
        <taxon>Postciliodesmatophora</taxon>
        <taxon>Heterotrichea</taxon>
        <taxon>Heterotrichida</taxon>
        <taxon>Blepharismidae</taxon>
        <taxon>Blepharisma</taxon>
    </lineage>
</organism>
<name>A0AAU9JG09_9CILI</name>
<gene>
    <name evidence="2" type="ORF">BSTOLATCC_MIC39622</name>
</gene>
<reference evidence="2" key="1">
    <citation type="submission" date="2021-09" db="EMBL/GenBank/DDBJ databases">
        <authorList>
            <consortium name="AG Swart"/>
            <person name="Singh M."/>
            <person name="Singh A."/>
            <person name="Seah K."/>
            <person name="Emmerich C."/>
        </authorList>
    </citation>
    <scope>NUCLEOTIDE SEQUENCE</scope>
    <source>
        <strain evidence="2">ATCC30299</strain>
    </source>
</reference>
<feature type="transmembrane region" description="Helical" evidence="1">
    <location>
        <begin position="28"/>
        <end position="51"/>
    </location>
</feature>
<protein>
    <submittedName>
        <fullName evidence="2">Uncharacterized protein</fullName>
    </submittedName>
</protein>
<sequence length="299" mass="34979">MLRTVCFFAWIIYIKVRKKKWNPISDDFICNCIILLFLINPGLIETLFSIFSCREINSGEYWLNIDLDIQCWDFDHIFYSYLIILPAILIWGVIIPGLWLIKLIRYKDRLQDTRVKLRYGFICSGYSKEFFYWEFVILYCKITLISFSVFLSNISISVQALAVTILLIFFIFLQIKNKPFTDKVLNDMELFSKATLLITICAGLFFLADELERPGAIFMFLIAFCSNLSFIICSLLRIFNELLKFVKAKLLFMGSMLFRESRVKVNYIIDESQVDNGKNIHISHLPGLLIVHRKLISVA</sequence>
<dbReference type="AlphaFoldDB" id="A0AAU9JG09"/>
<dbReference type="EMBL" id="CAJZBQ010000039">
    <property type="protein sequence ID" value="CAG9325839.1"/>
    <property type="molecule type" value="Genomic_DNA"/>
</dbReference>
<keyword evidence="1" id="KW-0812">Transmembrane</keyword>
<keyword evidence="1" id="KW-0472">Membrane</keyword>
<dbReference type="PANTHER" id="PTHR11319">
    <property type="entry name" value="G PROTEIN-COUPLED RECEPTOR-RELATED"/>
    <property type="match status" value="1"/>
</dbReference>
<comment type="caution">
    <text evidence="2">The sequence shown here is derived from an EMBL/GenBank/DDBJ whole genome shotgun (WGS) entry which is preliminary data.</text>
</comment>
<dbReference type="PANTHER" id="PTHR11319:SF35">
    <property type="entry name" value="OUTER MEMBRANE PROTEIN PMPC-RELATED"/>
    <property type="match status" value="1"/>
</dbReference>
<feature type="transmembrane region" description="Helical" evidence="1">
    <location>
        <begin position="130"/>
        <end position="150"/>
    </location>
</feature>
<accession>A0AAU9JG09</accession>
<evidence type="ECO:0000313" key="2">
    <source>
        <dbReference type="EMBL" id="CAG9325839.1"/>
    </source>
</evidence>
<feature type="transmembrane region" description="Helical" evidence="1">
    <location>
        <begin position="156"/>
        <end position="175"/>
    </location>
</feature>
<keyword evidence="3" id="KW-1185">Reference proteome</keyword>
<feature type="transmembrane region" description="Helical" evidence="1">
    <location>
        <begin position="78"/>
        <end position="101"/>
    </location>
</feature>
<keyword evidence="1" id="KW-1133">Transmembrane helix</keyword>
<feature type="transmembrane region" description="Helical" evidence="1">
    <location>
        <begin position="190"/>
        <end position="208"/>
    </location>
</feature>
<feature type="transmembrane region" description="Helical" evidence="1">
    <location>
        <begin position="214"/>
        <end position="239"/>
    </location>
</feature>
<evidence type="ECO:0000313" key="3">
    <source>
        <dbReference type="Proteomes" id="UP001162131"/>
    </source>
</evidence>
<dbReference type="Proteomes" id="UP001162131">
    <property type="component" value="Unassembled WGS sequence"/>
</dbReference>
<proteinExistence type="predicted"/>
<evidence type="ECO:0000256" key="1">
    <source>
        <dbReference type="SAM" id="Phobius"/>
    </source>
</evidence>